<evidence type="ECO:0000313" key="1">
    <source>
        <dbReference type="EMBL" id="PYF70839.1"/>
    </source>
</evidence>
<proteinExistence type="predicted"/>
<protein>
    <submittedName>
        <fullName evidence="1">2'-5' RNA ligase</fullName>
    </submittedName>
</protein>
<dbReference type="RefSeq" id="WP_110834036.1">
    <property type="nucleotide sequence ID" value="NZ_QKLU01000008.1"/>
</dbReference>
<dbReference type="OrthoDB" id="1951600at2"/>
<dbReference type="Pfam" id="PF13563">
    <property type="entry name" value="2_5_RNA_ligase2"/>
    <property type="match status" value="1"/>
</dbReference>
<dbReference type="PANTHER" id="PTHR40037:SF1">
    <property type="entry name" value="PHOSPHOESTERASE SAOUHSC_00951-RELATED"/>
    <property type="match status" value="1"/>
</dbReference>
<keyword evidence="2" id="KW-1185">Reference proteome</keyword>
<gene>
    <name evidence="1" type="ORF">B0O44_108268</name>
</gene>
<evidence type="ECO:0000313" key="2">
    <source>
        <dbReference type="Proteomes" id="UP000248198"/>
    </source>
</evidence>
<dbReference type="SUPFAM" id="SSF55144">
    <property type="entry name" value="LigT-like"/>
    <property type="match status" value="1"/>
</dbReference>
<sequence>MTSPYLVAILPPKQLSLQIDGIRKECARIFKVYRALKPPVHLTLMFIPGLEETFETNLIKCLGAARNFQPFTIQLLHYNSFPSNHVVYIDVLANQALQELYKNIKSATSPYQKEFKSRFTPHFTIAYRDTKTQFEQIASYYSKETFCAEFLTTCFTLLKHDGKQWNILKEFNSKPTNVQLKLYL</sequence>
<organism evidence="1 2">
    <name type="scientific">Pedobacter nutrimenti</name>
    <dbReference type="NCBI Taxonomy" id="1241337"/>
    <lineage>
        <taxon>Bacteria</taxon>
        <taxon>Pseudomonadati</taxon>
        <taxon>Bacteroidota</taxon>
        <taxon>Sphingobacteriia</taxon>
        <taxon>Sphingobacteriales</taxon>
        <taxon>Sphingobacteriaceae</taxon>
        <taxon>Pedobacter</taxon>
    </lineage>
</organism>
<dbReference type="PANTHER" id="PTHR40037">
    <property type="entry name" value="PHOSPHOESTERASE YJCG-RELATED"/>
    <property type="match status" value="1"/>
</dbReference>
<dbReference type="InterPro" id="IPR009097">
    <property type="entry name" value="Cyclic_Pdiesterase"/>
</dbReference>
<dbReference type="Gene3D" id="3.90.1140.10">
    <property type="entry name" value="Cyclic phosphodiesterase"/>
    <property type="match status" value="1"/>
</dbReference>
<keyword evidence="1" id="KW-0436">Ligase</keyword>
<dbReference type="GO" id="GO:0016874">
    <property type="term" value="F:ligase activity"/>
    <property type="evidence" value="ECO:0007669"/>
    <property type="project" value="UniProtKB-KW"/>
</dbReference>
<dbReference type="AlphaFoldDB" id="A0A318UBM3"/>
<comment type="caution">
    <text evidence="1">The sequence shown here is derived from an EMBL/GenBank/DDBJ whole genome shotgun (WGS) entry which is preliminary data.</text>
</comment>
<reference evidence="1 2" key="1">
    <citation type="submission" date="2018-06" db="EMBL/GenBank/DDBJ databases">
        <title>Genomic Encyclopedia of Archaeal and Bacterial Type Strains, Phase II (KMG-II): from individual species to whole genera.</title>
        <authorList>
            <person name="Goeker M."/>
        </authorList>
    </citation>
    <scope>NUCLEOTIDE SEQUENCE [LARGE SCALE GENOMIC DNA]</scope>
    <source>
        <strain evidence="1 2">DSM 27372</strain>
    </source>
</reference>
<dbReference type="Proteomes" id="UP000248198">
    <property type="component" value="Unassembled WGS sequence"/>
</dbReference>
<dbReference type="EMBL" id="QKLU01000008">
    <property type="protein sequence ID" value="PYF70839.1"/>
    <property type="molecule type" value="Genomic_DNA"/>
</dbReference>
<accession>A0A318UBM3</accession>
<name>A0A318UBM3_9SPHI</name>
<dbReference type="InterPro" id="IPR050580">
    <property type="entry name" value="2H_phosphoesterase_YjcG-like"/>
</dbReference>